<dbReference type="AlphaFoldDB" id="A0AAV2EZA7"/>
<dbReference type="EMBL" id="OZ034819">
    <property type="protein sequence ID" value="CAL1391386.1"/>
    <property type="molecule type" value="Genomic_DNA"/>
</dbReference>
<name>A0AAV2EZA7_9ROSI</name>
<sequence>MAHVSWACLPPSAQPTKLLWPRVSSGHPLAHSPLQLLVFVGREEKLFVLEQQGIAAAAAVYSFLLPRLLLWLHYSPITRPVRPRRLIQLNPVH</sequence>
<proteinExistence type="predicted"/>
<organism evidence="1 2">
    <name type="scientific">Linum trigynum</name>
    <dbReference type="NCBI Taxonomy" id="586398"/>
    <lineage>
        <taxon>Eukaryota</taxon>
        <taxon>Viridiplantae</taxon>
        <taxon>Streptophyta</taxon>
        <taxon>Embryophyta</taxon>
        <taxon>Tracheophyta</taxon>
        <taxon>Spermatophyta</taxon>
        <taxon>Magnoliopsida</taxon>
        <taxon>eudicotyledons</taxon>
        <taxon>Gunneridae</taxon>
        <taxon>Pentapetalae</taxon>
        <taxon>rosids</taxon>
        <taxon>fabids</taxon>
        <taxon>Malpighiales</taxon>
        <taxon>Linaceae</taxon>
        <taxon>Linum</taxon>
    </lineage>
</organism>
<evidence type="ECO:0000313" key="2">
    <source>
        <dbReference type="Proteomes" id="UP001497516"/>
    </source>
</evidence>
<dbReference type="Proteomes" id="UP001497516">
    <property type="component" value="Chromosome 6"/>
</dbReference>
<reference evidence="1 2" key="1">
    <citation type="submission" date="2024-04" db="EMBL/GenBank/DDBJ databases">
        <authorList>
            <person name="Fracassetti M."/>
        </authorList>
    </citation>
    <scope>NUCLEOTIDE SEQUENCE [LARGE SCALE GENOMIC DNA]</scope>
</reference>
<keyword evidence="2" id="KW-1185">Reference proteome</keyword>
<evidence type="ECO:0000313" key="1">
    <source>
        <dbReference type="EMBL" id="CAL1391386.1"/>
    </source>
</evidence>
<accession>A0AAV2EZA7</accession>
<protein>
    <submittedName>
        <fullName evidence="1">Uncharacterized protein</fullName>
    </submittedName>
</protein>
<gene>
    <name evidence="1" type="ORF">LTRI10_LOCUS32111</name>
</gene>